<dbReference type="Proteomes" id="UP000242457">
    <property type="component" value="Unassembled WGS sequence"/>
</dbReference>
<dbReference type="GO" id="GO:0031573">
    <property type="term" value="P:mitotic intra-S DNA damage checkpoint signaling"/>
    <property type="evidence" value="ECO:0007669"/>
    <property type="project" value="TreeGrafter"/>
</dbReference>
<dbReference type="InterPro" id="IPR010996">
    <property type="entry name" value="HHH_MUS81"/>
</dbReference>
<dbReference type="Gene3D" id="1.10.150.110">
    <property type="entry name" value="DNA polymerase beta, N-terminal domain-like"/>
    <property type="match status" value="1"/>
</dbReference>
<dbReference type="PANTHER" id="PTHR13451">
    <property type="entry name" value="CLASS II CROSSOVER JUNCTION ENDONUCLEASE MUS81"/>
    <property type="match status" value="1"/>
</dbReference>
<comment type="similarity">
    <text evidence="3 13">Belongs to the XPF family.</text>
</comment>
<evidence type="ECO:0000313" key="16">
    <source>
        <dbReference type="Proteomes" id="UP000242457"/>
    </source>
</evidence>
<evidence type="ECO:0000256" key="1">
    <source>
        <dbReference type="ARBA" id="ARBA00001946"/>
    </source>
</evidence>
<dbReference type="InterPro" id="IPR027421">
    <property type="entry name" value="DNA_pol_lamdba_lyase_dom_sf"/>
</dbReference>
<dbReference type="GO" id="GO:0000712">
    <property type="term" value="P:resolution of meiotic recombination intermediates"/>
    <property type="evidence" value="ECO:0007669"/>
    <property type="project" value="TreeGrafter"/>
</dbReference>
<evidence type="ECO:0000256" key="2">
    <source>
        <dbReference type="ARBA" id="ARBA00004123"/>
    </source>
</evidence>
<evidence type="ECO:0000256" key="12">
    <source>
        <dbReference type="ARBA" id="ARBA00023242"/>
    </source>
</evidence>
<dbReference type="GO" id="GO:0048476">
    <property type="term" value="C:Holliday junction resolvase complex"/>
    <property type="evidence" value="ECO:0007669"/>
    <property type="project" value="UniProtKB-UniRule"/>
</dbReference>
<keyword evidence="16" id="KW-1185">Reference proteome</keyword>
<keyword evidence="12 13" id="KW-0539">Nucleus</keyword>
<dbReference type="InterPro" id="IPR042530">
    <property type="entry name" value="EME1/EME2_C"/>
</dbReference>
<evidence type="ECO:0000256" key="3">
    <source>
        <dbReference type="ARBA" id="ARBA00010015"/>
    </source>
</evidence>
<dbReference type="FunFam" id="3.40.50.10130:FF:000003">
    <property type="entry name" value="Crossover junction endonuclease MUS81"/>
    <property type="match status" value="1"/>
</dbReference>
<gene>
    <name evidence="15" type="ORF">APICC_02479</name>
</gene>
<dbReference type="CDD" id="cd20074">
    <property type="entry name" value="XPF_nuclease_Mus81"/>
    <property type="match status" value="1"/>
</dbReference>
<feature type="domain" description="ERCC4" evidence="14">
    <location>
        <begin position="381"/>
        <end position="481"/>
    </location>
</feature>
<dbReference type="Gene3D" id="1.10.10.10">
    <property type="entry name" value="Winged helix-like DNA-binding domain superfamily/Winged helix DNA-binding domain"/>
    <property type="match status" value="1"/>
</dbReference>
<dbReference type="Pfam" id="PF14716">
    <property type="entry name" value="HHH_8"/>
    <property type="match status" value="1"/>
</dbReference>
<dbReference type="STRING" id="94128.A0A2A3EHJ5"/>
<keyword evidence="10 13" id="KW-0233">DNA recombination</keyword>
<dbReference type="Gene3D" id="1.10.150.670">
    <property type="entry name" value="Crossover junction endonuclease EME1, DNA-binding domain"/>
    <property type="match status" value="1"/>
</dbReference>
<evidence type="ECO:0000256" key="5">
    <source>
        <dbReference type="ARBA" id="ARBA00022723"/>
    </source>
</evidence>
<evidence type="ECO:0000256" key="13">
    <source>
        <dbReference type="RuleBase" id="RU369042"/>
    </source>
</evidence>
<name>A0A2A3EHJ5_APICC</name>
<comment type="cofactor">
    <cofactor evidence="1 13">
        <name>Mg(2+)</name>
        <dbReference type="ChEBI" id="CHEBI:18420"/>
    </cofactor>
</comment>
<evidence type="ECO:0000313" key="15">
    <source>
        <dbReference type="EMBL" id="PBC31273.1"/>
    </source>
</evidence>
<dbReference type="GO" id="GO:0008821">
    <property type="term" value="F:crossover junction DNA endonuclease activity"/>
    <property type="evidence" value="ECO:0007669"/>
    <property type="project" value="UniProtKB-UniRule"/>
</dbReference>
<keyword evidence="4 13" id="KW-0540">Nuclease</keyword>
<dbReference type="GO" id="GO:0046872">
    <property type="term" value="F:metal ion binding"/>
    <property type="evidence" value="ECO:0007669"/>
    <property type="project" value="UniProtKB-UniRule"/>
</dbReference>
<reference evidence="15 16" key="1">
    <citation type="submission" date="2014-07" db="EMBL/GenBank/DDBJ databases">
        <title>Genomic and transcriptomic analysis on Apis cerana provide comprehensive insights into honey bee biology.</title>
        <authorList>
            <person name="Diao Q."/>
            <person name="Sun L."/>
            <person name="Zheng H."/>
            <person name="Zheng H."/>
            <person name="Xu S."/>
            <person name="Wang S."/>
            <person name="Zeng Z."/>
            <person name="Hu F."/>
            <person name="Su S."/>
            <person name="Wu J."/>
        </authorList>
    </citation>
    <scope>NUCLEOTIDE SEQUENCE [LARGE SCALE GENOMIC DNA]</scope>
    <source>
        <tissue evidence="15">Pupae without intestine</tissue>
    </source>
</reference>
<accession>A0A2A3EHJ5</accession>
<dbReference type="GO" id="GO:0003677">
    <property type="term" value="F:DNA binding"/>
    <property type="evidence" value="ECO:0007669"/>
    <property type="project" value="UniProtKB-UniRule"/>
</dbReference>
<evidence type="ECO:0000256" key="9">
    <source>
        <dbReference type="ARBA" id="ARBA00022842"/>
    </source>
</evidence>
<comment type="function">
    <text evidence="13">Interacts with EME1 to form a DNA structure-specific endonuclease with substrate preference for branched DNA structures with a 5'-end at the branch nick. Typical substrates include 3'-flap structures, D-loops, replication forks and nicked Holliday junctions. May be required in mitosis for the processing of stalled or collapsed replication fork intermediates. May be required in meiosis for the repair of meiosis-specific double strand breaks subsequent to single-end invasion (SEI).</text>
</comment>
<dbReference type="SMART" id="SM00891">
    <property type="entry name" value="ERCC4"/>
    <property type="match status" value="1"/>
</dbReference>
<keyword evidence="9 13" id="KW-0460">Magnesium</keyword>
<evidence type="ECO:0000256" key="6">
    <source>
        <dbReference type="ARBA" id="ARBA00022759"/>
    </source>
</evidence>
<dbReference type="GO" id="GO:0006308">
    <property type="term" value="P:DNA catabolic process"/>
    <property type="evidence" value="ECO:0007669"/>
    <property type="project" value="UniProtKB-UniRule"/>
</dbReference>
<protein>
    <recommendedName>
        <fullName evidence="13">Crossover junction endonuclease MUS81</fullName>
        <ecNumber evidence="13">3.1.22.-</ecNumber>
    </recommendedName>
</protein>
<keyword evidence="5 13" id="KW-0479">Metal-binding</keyword>
<dbReference type="AlphaFoldDB" id="A0A2A3EHJ5"/>
<dbReference type="SUPFAM" id="SSF52980">
    <property type="entry name" value="Restriction endonuclease-like"/>
    <property type="match status" value="1"/>
</dbReference>
<evidence type="ECO:0000256" key="8">
    <source>
        <dbReference type="ARBA" id="ARBA00022801"/>
    </source>
</evidence>
<dbReference type="GO" id="GO:0031297">
    <property type="term" value="P:replication fork processing"/>
    <property type="evidence" value="ECO:0007669"/>
    <property type="project" value="UniProtKB-ARBA"/>
</dbReference>
<dbReference type="InterPro" id="IPR047416">
    <property type="entry name" value="XPF_nuclease_Mus81"/>
</dbReference>
<dbReference type="InterPro" id="IPR006166">
    <property type="entry name" value="ERCC4_domain"/>
</dbReference>
<dbReference type="GO" id="GO:0000727">
    <property type="term" value="P:double-strand break repair via break-induced replication"/>
    <property type="evidence" value="ECO:0007669"/>
    <property type="project" value="UniProtKB-UniRule"/>
</dbReference>
<dbReference type="PANTHER" id="PTHR13451:SF0">
    <property type="entry name" value="CROSSOVER JUNCTION ENDONUCLEASE MUS81"/>
    <property type="match status" value="1"/>
</dbReference>
<dbReference type="FunFam" id="1.10.150.110:FF:000001">
    <property type="entry name" value="Putative Crossover junction endonuclease MUS81"/>
    <property type="match status" value="1"/>
</dbReference>
<comment type="subcellular location">
    <subcellularLocation>
        <location evidence="2 13">Nucleus</location>
    </subcellularLocation>
</comment>
<dbReference type="SUPFAM" id="SSF47802">
    <property type="entry name" value="DNA polymerase beta, N-terminal domain-like"/>
    <property type="match status" value="1"/>
</dbReference>
<keyword evidence="8 13" id="KW-0378">Hydrolase</keyword>
<evidence type="ECO:0000256" key="4">
    <source>
        <dbReference type="ARBA" id="ARBA00022722"/>
    </source>
</evidence>
<evidence type="ECO:0000256" key="10">
    <source>
        <dbReference type="ARBA" id="ARBA00023172"/>
    </source>
</evidence>
<dbReference type="InterPro" id="IPR011335">
    <property type="entry name" value="Restrct_endonuc-II-like"/>
</dbReference>
<dbReference type="GO" id="GO:0005634">
    <property type="term" value="C:nucleus"/>
    <property type="evidence" value="ECO:0007669"/>
    <property type="project" value="UniProtKB-SubCell"/>
</dbReference>
<keyword evidence="6 13" id="KW-0255">Endonuclease</keyword>
<keyword evidence="7 13" id="KW-0227">DNA damage</keyword>
<keyword evidence="11 13" id="KW-0234">DNA repair</keyword>
<dbReference type="GO" id="GO:0048257">
    <property type="term" value="F:3'-flap endonuclease activity"/>
    <property type="evidence" value="ECO:0007669"/>
    <property type="project" value="TreeGrafter"/>
</dbReference>
<dbReference type="EMBL" id="KZ288241">
    <property type="protein sequence ID" value="PBC31273.1"/>
    <property type="molecule type" value="Genomic_DNA"/>
</dbReference>
<dbReference type="Gene3D" id="3.40.50.10130">
    <property type="match status" value="1"/>
</dbReference>
<evidence type="ECO:0000259" key="14">
    <source>
        <dbReference type="SMART" id="SM00891"/>
    </source>
</evidence>
<organism evidence="15 16">
    <name type="scientific">Apis cerana cerana</name>
    <name type="common">Oriental honeybee</name>
    <dbReference type="NCBI Taxonomy" id="94128"/>
    <lineage>
        <taxon>Eukaryota</taxon>
        <taxon>Metazoa</taxon>
        <taxon>Ecdysozoa</taxon>
        <taxon>Arthropoda</taxon>
        <taxon>Hexapoda</taxon>
        <taxon>Insecta</taxon>
        <taxon>Pterygota</taxon>
        <taxon>Neoptera</taxon>
        <taxon>Endopterygota</taxon>
        <taxon>Hymenoptera</taxon>
        <taxon>Apocrita</taxon>
        <taxon>Aculeata</taxon>
        <taxon>Apoidea</taxon>
        <taxon>Anthophila</taxon>
        <taxon>Apidae</taxon>
        <taxon>Apis</taxon>
    </lineage>
</organism>
<proteinExistence type="inferred from homology"/>
<dbReference type="Pfam" id="PF02732">
    <property type="entry name" value="ERCC4"/>
    <property type="match status" value="1"/>
</dbReference>
<dbReference type="EC" id="3.1.22.-" evidence="13"/>
<dbReference type="InterPro" id="IPR033309">
    <property type="entry name" value="Mus81"/>
</dbReference>
<dbReference type="Pfam" id="PF21292">
    <property type="entry name" value="EME1-MUS81_C"/>
    <property type="match status" value="1"/>
</dbReference>
<evidence type="ECO:0000256" key="7">
    <source>
        <dbReference type="ARBA" id="ARBA00022763"/>
    </source>
</evidence>
<dbReference type="InterPro" id="IPR036388">
    <property type="entry name" value="WH-like_DNA-bd_sf"/>
</dbReference>
<evidence type="ECO:0000256" key="11">
    <source>
        <dbReference type="ARBA" id="ARBA00023204"/>
    </source>
</evidence>
<dbReference type="OrthoDB" id="5963188at2759"/>
<comment type="subunit">
    <text evidence="13">Interacts with EME1.</text>
</comment>
<sequence>MKRIKLKLKNPNPLFECWLEEWRKEAASRNSDLQYHFSKALAALKKYPLPLKSGKDCIILQHFGKKLCSMLDRKLEEYKAQNSDLINANDYTCEYCSHNEQNIVKRKSKVQTTTNEDFVHQRTELITFNDINLLSWNIENYAVLFILYKKFQDSYYSEYVTEVDLLSEIEELCGFATKTSILNLFEKNLISMISDHESIRYNLTEHGINISRKICEVTNIDAKSINSFEILSKIQTFLETLIIENLQVPTNNLNENNKKDCSKDIQNKNLNLELPTNKLNIDNTKIQKECSKSIPDKDSNNFSKIYKSKSAECIIIKNHREKFDENFEKQISKQNDDLIENVQEKTKNLQDKNHVDNLENKTSIDNFQKNIYLESSKFDIILLVDTQEISGGKTKPQHDDTIKELTKLDVLFEIRHLKVGDFAWIARCKRKKIELILPYIVERKRIDDLNASIIDGRFHEQKYRLKQSGITNLIYIIEDHEKNQKLTIPYSSLMQASINTLIQDDFSLKYTKSHKDSMFYLSSLTRILIKTFKDKNLIGCKKEIIKETNVKLLPSNISNNIYNLMEFEEFNKAASKCKVFKVNEMFIRQLLQLKGMSVDKALAIVEHYPTPRLLIDALHTSDCNGELLLANIQFGNRKRLIGSAISKTIYQLYTKKHFN</sequence>